<dbReference type="Gene3D" id="3.40.50.720">
    <property type="entry name" value="NAD(P)-binding Rossmann-like Domain"/>
    <property type="match status" value="1"/>
</dbReference>
<dbReference type="AlphaFoldDB" id="A0A4Z1G582"/>
<reference evidence="1 2" key="1">
    <citation type="submission" date="2017-12" db="EMBL/GenBank/DDBJ databases">
        <title>Comparative genomics of Botrytis spp.</title>
        <authorList>
            <person name="Valero-Jimenez C.A."/>
            <person name="Tapia P."/>
            <person name="Veloso J."/>
            <person name="Silva-Moreno E."/>
            <person name="Staats M."/>
            <person name="Valdes J.H."/>
            <person name="Van Kan J.A.L."/>
        </authorList>
    </citation>
    <scope>NUCLEOTIDE SEQUENCE [LARGE SCALE GENOMIC DNA]</scope>
    <source>
        <strain evidence="1 2">Bp0003</strain>
    </source>
</reference>
<dbReference type="Proteomes" id="UP000297910">
    <property type="component" value="Unassembled WGS sequence"/>
</dbReference>
<name>A0A4Z1G582_9HELO</name>
<proteinExistence type="predicted"/>
<evidence type="ECO:0000313" key="2">
    <source>
        <dbReference type="Proteomes" id="UP000297910"/>
    </source>
</evidence>
<keyword evidence="2" id="KW-1185">Reference proteome</keyword>
<sequence length="270" mass="29486">MAIISSLAQDAVAHRVNEYQTSASPTVGGAIYYLPKYLPTMKLIVAGLTGFVATELIKQALSSPDITSIIELARRETSVPQTLDNNADISKSGAVICDDFSNYSESVKKELEGADAYSTLDEARKICVEYTVTGLETITQLPRERDSRPFLFIYVGGHKSEREQSKQPWVMGDYLLMWGEAESRVIDFAQASNGSVEAFIAKPGLIDRPDRRQGLVGSVLSTIGRSLIGLPKVDVSQIAATLLEQAVKGIEKETLSNEDLVRIRDKVLSA</sequence>
<gene>
    <name evidence="1" type="ORF">BPAE_0002g00910</name>
</gene>
<dbReference type="EMBL" id="PQXI01000002">
    <property type="protein sequence ID" value="TGO30998.1"/>
    <property type="molecule type" value="Genomic_DNA"/>
</dbReference>
<dbReference type="InterPro" id="IPR036291">
    <property type="entry name" value="NAD(P)-bd_dom_sf"/>
</dbReference>
<organism evidence="1 2">
    <name type="scientific">Botrytis paeoniae</name>
    <dbReference type="NCBI Taxonomy" id="278948"/>
    <lineage>
        <taxon>Eukaryota</taxon>
        <taxon>Fungi</taxon>
        <taxon>Dikarya</taxon>
        <taxon>Ascomycota</taxon>
        <taxon>Pezizomycotina</taxon>
        <taxon>Leotiomycetes</taxon>
        <taxon>Helotiales</taxon>
        <taxon>Sclerotiniaceae</taxon>
        <taxon>Botrytis</taxon>
    </lineage>
</organism>
<dbReference type="SUPFAM" id="SSF51735">
    <property type="entry name" value="NAD(P)-binding Rossmann-fold domains"/>
    <property type="match status" value="1"/>
</dbReference>
<evidence type="ECO:0008006" key="3">
    <source>
        <dbReference type="Google" id="ProtNLM"/>
    </source>
</evidence>
<protein>
    <recommendedName>
        <fullName evidence="3">NAD(P)-binding domain-containing protein</fullName>
    </recommendedName>
</protein>
<accession>A0A4Z1G582</accession>
<comment type="caution">
    <text evidence="1">The sequence shown here is derived from an EMBL/GenBank/DDBJ whole genome shotgun (WGS) entry which is preliminary data.</text>
</comment>
<evidence type="ECO:0000313" key="1">
    <source>
        <dbReference type="EMBL" id="TGO30998.1"/>
    </source>
</evidence>